<evidence type="ECO:0000313" key="6">
    <source>
        <dbReference type="EMBL" id="CUX83022.1"/>
    </source>
</evidence>
<evidence type="ECO:0000259" key="5">
    <source>
        <dbReference type="PROSITE" id="PS50943"/>
    </source>
</evidence>
<sequence>MLKTFIGPRLRRLRQEHKQTQSQMARALGISTSYVNLLEKNERSVSVPVLLKIFETYGVEWRDIAEDDDTATLADLRAALLDNLFDADRPDLPQLRAAQIHSPDLVASFLTLHRAYQAATDQLMSLATSGTDASDVLPSSPEAAVHNFFRRNHNHFAVLESVAAEFWGGKTVAPDDTYAALKALLRDRLGLHVRLVTTAEMPETLREYDEAAREVRLSEALDHPNRVFQLVHVAGLIEHAELLDTLLSQSRITDPHGLARCRVELTNYFAAAVLMPYAPFLSEALASRYDFTHLATRFGVSFEQACHRATTLQRAGAQGVPFFFVRIDKAGNVTKRFNATDFHLAEYGGACPRLDVHTSFRTPGQIVPQFVEMPDRSQFFVFSRTVDRPSLSGHATDVRLAVAMGCDVEHAAQIGYAESLRASKTRPVPIGINCRTCPRNDCDQRAHNAVVLSKPVDARRRGATRYAS</sequence>
<dbReference type="GO" id="GO:0005829">
    <property type="term" value="C:cytosol"/>
    <property type="evidence" value="ECO:0007669"/>
    <property type="project" value="TreeGrafter"/>
</dbReference>
<dbReference type="PATRIC" id="fig|1666912.4.peg.698"/>
<dbReference type="AlphaFoldDB" id="A0A0P7W850"/>
<dbReference type="Proteomes" id="UP000182045">
    <property type="component" value="Unassembled WGS sequence"/>
</dbReference>
<dbReference type="InterPro" id="IPR001387">
    <property type="entry name" value="Cro/C1-type_HTH"/>
</dbReference>
<evidence type="ECO:0000313" key="9">
    <source>
        <dbReference type="Proteomes" id="UP000182045"/>
    </source>
</evidence>
<dbReference type="InterPro" id="IPR026281">
    <property type="entry name" value="HTH_RamB"/>
</dbReference>
<dbReference type="PROSITE" id="PS50943">
    <property type="entry name" value="HTH_CROC1"/>
    <property type="match status" value="1"/>
</dbReference>
<dbReference type="PIRSF" id="PIRSF019251">
    <property type="entry name" value="Rv0465c"/>
    <property type="match status" value="1"/>
</dbReference>
<comment type="similarity">
    <text evidence="1">Belongs to the short-chain fatty acyl-CoA assimilation regulator (ScfR) family.</text>
</comment>
<dbReference type="InterPro" id="IPR010359">
    <property type="entry name" value="IrrE_HExxH"/>
</dbReference>
<keyword evidence="2" id="KW-0805">Transcription regulation</keyword>
<keyword evidence="4" id="KW-0804">Transcription</keyword>
<dbReference type="PANTHER" id="PTHR46797">
    <property type="entry name" value="HTH-TYPE TRANSCRIPTIONAL REGULATOR"/>
    <property type="match status" value="1"/>
</dbReference>
<dbReference type="Pfam" id="PF09856">
    <property type="entry name" value="ScfRs"/>
    <property type="match status" value="1"/>
</dbReference>
<gene>
    <name evidence="6" type="ORF">Ga0058931_2725</name>
    <name evidence="7" type="ORF">HLUCCA05_14175</name>
</gene>
<reference evidence="7 8" key="1">
    <citation type="submission" date="2015-09" db="EMBL/GenBank/DDBJ databases">
        <title>Identification and resolution of microdiversity through metagenomic sequencing of parallel consortia.</title>
        <authorList>
            <person name="Nelson W.C."/>
            <person name="Romine M.F."/>
            <person name="Lindemann S.R."/>
        </authorList>
    </citation>
    <scope>NUCLEOTIDE SEQUENCE [LARGE SCALE GENOMIC DNA]</scope>
    <source>
        <strain evidence="7">HL-91</strain>
    </source>
</reference>
<name>A0A0P7W850_9RHOB</name>
<dbReference type="EMBL" id="FBYC01000004">
    <property type="protein sequence ID" value="CUX83022.1"/>
    <property type="molecule type" value="Genomic_DNA"/>
</dbReference>
<dbReference type="STRING" id="1666912.Ga0058931_2725"/>
<dbReference type="Proteomes" id="UP000050413">
    <property type="component" value="Unassembled WGS sequence"/>
</dbReference>
<dbReference type="InterPro" id="IPR018653">
    <property type="entry name" value="ScfR_C"/>
</dbReference>
<proteinExistence type="inferred from homology"/>
<dbReference type="GO" id="GO:0003700">
    <property type="term" value="F:DNA-binding transcription factor activity"/>
    <property type="evidence" value="ECO:0007669"/>
    <property type="project" value="TreeGrafter"/>
</dbReference>
<dbReference type="Gene3D" id="1.10.260.40">
    <property type="entry name" value="lambda repressor-like DNA-binding domains"/>
    <property type="match status" value="1"/>
</dbReference>
<dbReference type="EMBL" id="LJSG01000009">
    <property type="protein sequence ID" value="KPP93294.1"/>
    <property type="molecule type" value="Genomic_DNA"/>
</dbReference>
<evidence type="ECO:0000256" key="1">
    <source>
        <dbReference type="ARBA" id="ARBA00007227"/>
    </source>
</evidence>
<evidence type="ECO:0000256" key="2">
    <source>
        <dbReference type="ARBA" id="ARBA00023015"/>
    </source>
</evidence>
<keyword evidence="9" id="KW-1185">Reference proteome</keyword>
<dbReference type="OrthoDB" id="1123084at2"/>
<organism evidence="7 8">
    <name type="scientific">Roseibaca calidilacus</name>
    <dbReference type="NCBI Taxonomy" id="1666912"/>
    <lineage>
        <taxon>Bacteria</taxon>
        <taxon>Pseudomonadati</taxon>
        <taxon>Pseudomonadota</taxon>
        <taxon>Alphaproteobacteria</taxon>
        <taxon>Rhodobacterales</taxon>
        <taxon>Paracoccaceae</taxon>
        <taxon>Roseinatronobacter</taxon>
    </lineage>
</organism>
<evidence type="ECO:0000313" key="8">
    <source>
        <dbReference type="Proteomes" id="UP000050413"/>
    </source>
</evidence>
<dbReference type="InterPro" id="IPR050807">
    <property type="entry name" value="TransReg_Diox_bact_type"/>
</dbReference>
<dbReference type="SUPFAM" id="SSF47413">
    <property type="entry name" value="lambda repressor-like DNA-binding domains"/>
    <property type="match status" value="1"/>
</dbReference>
<evidence type="ECO:0000256" key="3">
    <source>
        <dbReference type="ARBA" id="ARBA00023125"/>
    </source>
</evidence>
<dbReference type="RefSeq" id="WP_072246801.1">
    <property type="nucleotide sequence ID" value="NZ_FBYC01000004.1"/>
</dbReference>
<evidence type="ECO:0000256" key="4">
    <source>
        <dbReference type="ARBA" id="ARBA00023163"/>
    </source>
</evidence>
<evidence type="ECO:0000313" key="7">
    <source>
        <dbReference type="EMBL" id="KPP93294.1"/>
    </source>
</evidence>
<dbReference type="CDD" id="cd00093">
    <property type="entry name" value="HTH_XRE"/>
    <property type="match status" value="1"/>
</dbReference>
<dbReference type="InterPro" id="IPR010982">
    <property type="entry name" value="Lambda_DNA-bd_dom_sf"/>
</dbReference>
<dbReference type="Pfam" id="PF06114">
    <property type="entry name" value="Peptidase_M78"/>
    <property type="match status" value="1"/>
</dbReference>
<keyword evidence="3" id="KW-0238">DNA-binding</keyword>
<dbReference type="SMART" id="SM00530">
    <property type="entry name" value="HTH_XRE"/>
    <property type="match status" value="1"/>
</dbReference>
<protein>
    <submittedName>
        <fullName evidence="7">Putative transcriptional regulator</fullName>
    </submittedName>
</protein>
<feature type="domain" description="HTH cro/C1-type" evidence="5">
    <location>
        <begin position="10"/>
        <end position="64"/>
    </location>
</feature>
<dbReference type="PANTHER" id="PTHR46797:SF23">
    <property type="entry name" value="HTH-TYPE TRANSCRIPTIONAL REGULATOR SUTR"/>
    <property type="match status" value="1"/>
</dbReference>
<comment type="caution">
    <text evidence="7">The sequence shown here is derived from an EMBL/GenBank/DDBJ whole genome shotgun (WGS) entry which is preliminary data.</text>
</comment>
<accession>A0A0P7W850</accession>
<reference evidence="6 9" key="2">
    <citation type="submission" date="2016-01" db="EMBL/GenBank/DDBJ databases">
        <authorList>
            <person name="Varghese N."/>
        </authorList>
    </citation>
    <scope>NUCLEOTIDE SEQUENCE [LARGE SCALE GENOMIC DNA]</scope>
    <source>
        <strain evidence="6 9">HL-91</strain>
    </source>
</reference>
<dbReference type="GO" id="GO:0003677">
    <property type="term" value="F:DNA binding"/>
    <property type="evidence" value="ECO:0007669"/>
    <property type="project" value="UniProtKB-KW"/>
</dbReference>
<dbReference type="Pfam" id="PF01381">
    <property type="entry name" value="HTH_3"/>
    <property type="match status" value="1"/>
</dbReference>